<dbReference type="Gene3D" id="3.80.10.10">
    <property type="entry name" value="Ribonuclease Inhibitor"/>
    <property type="match status" value="1"/>
</dbReference>
<gene>
    <name evidence="3" type="ORF">BJG266_LOCUS41450</name>
    <name evidence="4" type="ORF">QVE165_LOCUS58312</name>
</gene>
<dbReference type="InterPro" id="IPR001810">
    <property type="entry name" value="F-box_dom"/>
</dbReference>
<feature type="domain" description="F-box" evidence="2">
    <location>
        <begin position="1"/>
        <end position="47"/>
    </location>
</feature>
<evidence type="ECO:0000313" key="3">
    <source>
        <dbReference type="EMBL" id="CAF1469589.1"/>
    </source>
</evidence>
<accession>A0A816DL09</accession>
<reference evidence="4" key="1">
    <citation type="submission" date="2021-02" db="EMBL/GenBank/DDBJ databases">
        <authorList>
            <person name="Nowell W R."/>
        </authorList>
    </citation>
    <scope>NUCLEOTIDE SEQUENCE</scope>
</reference>
<dbReference type="AlphaFoldDB" id="A0A816DL09"/>
<dbReference type="EMBL" id="CAJNOI010002318">
    <property type="protein sequence ID" value="CAF1469589.1"/>
    <property type="molecule type" value="Genomic_DNA"/>
</dbReference>
<feature type="region of interest" description="Disordered" evidence="1">
    <location>
        <begin position="566"/>
        <end position="591"/>
    </location>
</feature>
<comment type="caution">
    <text evidence="4">The sequence shown here is derived from an EMBL/GenBank/DDBJ whole genome shotgun (WGS) entry which is preliminary data.</text>
</comment>
<evidence type="ECO:0000313" key="5">
    <source>
        <dbReference type="Proteomes" id="UP000663832"/>
    </source>
</evidence>
<dbReference type="Proteomes" id="UP000663832">
    <property type="component" value="Unassembled WGS sequence"/>
</dbReference>
<evidence type="ECO:0000256" key="1">
    <source>
        <dbReference type="SAM" id="MobiDB-lite"/>
    </source>
</evidence>
<dbReference type="OrthoDB" id="10011075at2759"/>
<dbReference type="PROSITE" id="PS50181">
    <property type="entry name" value="FBOX"/>
    <property type="match status" value="1"/>
</dbReference>
<name>A0A816DL09_9BILA</name>
<proteinExistence type="predicted"/>
<sequence>MKFEFLPNEVLLQCFQYLNAPDIFYSFDQLNSHFSTFIRNIPLYLNFCQMKKSLFNHFCQTILLNPEIKQKIIYLQLSNDGTPGQIEHFLSLFSLNKFLNLRSLSLINLKKNNTKQLSSILPFLSNLYSFSFTGTNIEILEIVSKSKLRILTVPHLDLKSTSINQTITGITSLTITESKFDNFNLFKLFEYAPMLKYLNIQTLENSEMNKYNESKKIANYLKELIINDCKATFENLQLLLKYTPNLKIFSIFIANNMDMFDAIRWQKLIETSLKHLLVFKFHFQDKKFDKPMQKLNKFQPFQNDFWHKQHQWYTNLEIYTRTSTTYTIPYEKDNYELTCNTDKHGYLWMKNSNVFDNVKTLTLTPKLIAKNSKCYFRNVDSLILTRHSDENYDEDEDDDDDDDDKPDLKSTEIKLLRTIVNLSNIKHLTIDEEFYLTPSLLLDLLKELPNVSSLKIDEEQLMKFVKNNELCKYLNKNIKNLDISTGECLDERIFLNKIKIIFSQVFSNIEQFTCDYMKQVDDLLVILKECSNLAIIKCEVISKPVNSWIQINASKLDVYLDFKSVNEETDDEEDNDDDDDDDEYDYDDDEE</sequence>
<keyword evidence="5" id="KW-1185">Reference proteome</keyword>
<feature type="compositionally biased region" description="Acidic residues" evidence="1">
    <location>
        <begin position="567"/>
        <end position="591"/>
    </location>
</feature>
<evidence type="ECO:0000313" key="4">
    <source>
        <dbReference type="EMBL" id="CAF1635383.1"/>
    </source>
</evidence>
<dbReference type="Proteomes" id="UP000663877">
    <property type="component" value="Unassembled WGS sequence"/>
</dbReference>
<dbReference type="InterPro" id="IPR032675">
    <property type="entry name" value="LRR_dom_sf"/>
</dbReference>
<evidence type="ECO:0000259" key="2">
    <source>
        <dbReference type="PROSITE" id="PS50181"/>
    </source>
</evidence>
<protein>
    <recommendedName>
        <fullName evidence="2">F-box domain-containing protein</fullName>
    </recommendedName>
</protein>
<dbReference type="EMBL" id="CAJNOM010002634">
    <property type="protein sequence ID" value="CAF1635383.1"/>
    <property type="molecule type" value="Genomic_DNA"/>
</dbReference>
<organism evidence="4 5">
    <name type="scientific">Adineta steineri</name>
    <dbReference type="NCBI Taxonomy" id="433720"/>
    <lineage>
        <taxon>Eukaryota</taxon>
        <taxon>Metazoa</taxon>
        <taxon>Spiralia</taxon>
        <taxon>Gnathifera</taxon>
        <taxon>Rotifera</taxon>
        <taxon>Eurotatoria</taxon>
        <taxon>Bdelloidea</taxon>
        <taxon>Adinetida</taxon>
        <taxon>Adinetidae</taxon>
        <taxon>Adineta</taxon>
    </lineage>
</organism>